<keyword evidence="2 5" id="KW-0808">Transferase</keyword>
<dbReference type="GO" id="GO:0003723">
    <property type="term" value="F:RNA binding"/>
    <property type="evidence" value="ECO:0007669"/>
    <property type="project" value="UniProtKB-UniRule"/>
</dbReference>
<dbReference type="InterPro" id="IPR002052">
    <property type="entry name" value="DNA_methylase_N6_adenine_CS"/>
</dbReference>
<gene>
    <name evidence="5" type="ORF">H0921_14365</name>
</gene>
<evidence type="ECO:0000259" key="4">
    <source>
        <dbReference type="PROSITE" id="PS51165"/>
    </source>
</evidence>
<dbReference type="InterPro" id="IPR029063">
    <property type="entry name" value="SAM-dependent_MTases_sf"/>
</dbReference>
<keyword evidence="1 5" id="KW-0489">Methyltransferase</keyword>
<reference evidence="5 6" key="1">
    <citation type="submission" date="2020-07" db="EMBL/GenBank/DDBJ databases">
        <title>Thermogemmata thermophila gen. nov., sp. nov., a novel moderate thermophilic planctomycete from a Kamchatka hot spring.</title>
        <authorList>
            <person name="Elcheninov A.G."/>
            <person name="Podosokorskaya O.A."/>
            <person name="Kovaleva O.L."/>
            <person name="Novikov A."/>
            <person name="Bonch-Osmolovskaya E.A."/>
            <person name="Toshchakov S.V."/>
            <person name="Kublanov I.V."/>
        </authorList>
    </citation>
    <scope>NUCLEOTIDE SEQUENCE [LARGE SCALE GENOMIC DNA]</scope>
    <source>
        <strain evidence="5 6">2918</strain>
    </source>
</reference>
<dbReference type="CDD" id="cd11715">
    <property type="entry name" value="THUMP_AdoMetMT"/>
    <property type="match status" value="1"/>
</dbReference>
<comment type="caution">
    <text evidence="5">The sequence shown here is derived from an EMBL/GenBank/DDBJ whole genome shotgun (WGS) entry which is preliminary data.</text>
</comment>
<feature type="domain" description="THUMP" evidence="4">
    <location>
        <begin position="43"/>
        <end position="154"/>
    </location>
</feature>
<dbReference type="Gene3D" id="3.30.2130.30">
    <property type="match status" value="1"/>
</dbReference>
<dbReference type="Pfam" id="PF02926">
    <property type="entry name" value="THUMP"/>
    <property type="match status" value="1"/>
</dbReference>
<dbReference type="PANTHER" id="PTHR47313">
    <property type="entry name" value="RIBOSOMAL RNA LARGE SUBUNIT METHYLTRANSFERASE K/L"/>
    <property type="match status" value="1"/>
</dbReference>
<organism evidence="5 6">
    <name type="scientific">Thermogemmata fonticola</name>
    <dbReference type="NCBI Taxonomy" id="2755323"/>
    <lineage>
        <taxon>Bacteria</taxon>
        <taxon>Pseudomonadati</taxon>
        <taxon>Planctomycetota</taxon>
        <taxon>Planctomycetia</taxon>
        <taxon>Gemmatales</taxon>
        <taxon>Gemmataceae</taxon>
        <taxon>Thermogemmata</taxon>
    </lineage>
</organism>
<evidence type="ECO:0000256" key="3">
    <source>
        <dbReference type="PROSITE-ProRule" id="PRU00529"/>
    </source>
</evidence>
<dbReference type="EMBL" id="JACEFB010000013">
    <property type="protein sequence ID" value="MBA2227341.1"/>
    <property type="molecule type" value="Genomic_DNA"/>
</dbReference>
<dbReference type="Pfam" id="PF01170">
    <property type="entry name" value="UPF0020"/>
    <property type="match status" value="1"/>
</dbReference>
<dbReference type="InterPro" id="IPR004114">
    <property type="entry name" value="THUMP_dom"/>
</dbReference>
<dbReference type="PROSITE" id="PS51165">
    <property type="entry name" value="THUMP"/>
    <property type="match status" value="1"/>
</dbReference>
<sequence length="377" mass="42403">MVQYFATCARGLEPLLAEELRQLGAKGVAAGRGGVHFQGDRLLLYRANLWLRTAIRVLEPIVTATVDSYDALYAAVRQVDWRPYLDVEQTLAVDAHVRDSPLTHSQYAARRVKDAICDQFRDRTGRRPSVDAEYPMLGLNLHVHGRQMVLSRDSSWQSLHKRGYRPIQTKAPLNEALAAGLLLHLGWRGDEPLVDLMCGSGTLCIEGAWLALERAPGLTRKWFGFQGWRDYEAGTWALVREEARQRMRKQLPFPIWGSDRHSGAVALAQRNARSAGVGQWLRFYQEDMREARPAPGCPPGLILCNPPYGSRLEGSRASVLALYAALGDTVRRYWPRWRLAVFAEGKDWLEAVGLPLRRTAVFFNGPLRCTLAEFSPA</sequence>
<dbReference type="PANTHER" id="PTHR47313:SF1">
    <property type="entry name" value="RIBOSOMAL RNA LARGE SUBUNIT METHYLTRANSFERASE K_L"/>
    <property type="match status" value="1"/>
</dbReference>
<dbReference type="Proteomes" id="UP000542342">
    <property type="component" value="Unassembled WGS sequence"/>
</dbReference>
<keyword evidence="6" id="KW-1185">Reference proteome</keyword>
<dbReference type="GO" id="GO:0070043">
    <property type="term" value="F:rRNA (guanine-N7-)-methyltransferase activity"/>
    <property type="evidence" value="ECO:0007669"/>
    <property type="project" value="TreeGrafter"/>
</dbReference>
<dbReference type="Gene3D" id="3.40.50.150">
    <property type="entry name" value="Vaccinia Virus protein VP39"/>
    <property type="match status" value="1"/>
</dbReference>
<evidence type="ECO:0000256" key="1">
    <source>
        <dbReference type="ARBA" id="ARBA00022603"/>
    </source>
</evidence>
<dbReference type="GO" id="GO:0008990">
    <property type="term" value="F:rRNA (guanine-N2-)-methyltransferase activity"/>
    <property type="evidence" value="ECO:0007669"/>
    <property type="project" value="TreeGrafter"/>
</dbReference>
<dbReference type="InterPro" id="IPR000241">
    <property type="entry name" value="RlmKL-like_Mtase"/>
</dbReference>
<evidence type="ECO:0000256" key="2">
    <source>
        <dbReference type="ARBA" id="ARBA00022679"/>
    </source>
</evidence>
<name>A0A7V8VG45_9BACT</name>
<dbReference type="SUPFAM" id="SSF53335">
    <property type="entry name" value="S-adenosyl-L-methionine-dependent methyltransferases"/>
    <property type="match status" value="1"/>
</dbReference>
<evidence type="ECO:0000313" key="6">
    <source>
        <dbReference type="Proteomes" id="UP000542342"/>
    </source>
</evidence>
<evidence type="ECO:0000313" key="5">
    <source>
        <dbReference type="EMBL" id="MBA2227341.1"/>
    </source>
</evidence>
<proteinExistence type="predicted"/>
<dbReference type="RefSeq" id="WP_194539205.1">
    <property type="nucleotide sequence ID" value="NZ_JACEFB010000013.1"/>
</dbReference>
<dbReference type="AlphaFoldDB" id="A0A7V8VG45"/>
<protein>
    <submittedName>
        <fullName evidence="5">RNA methyltransferase</fullName>
    </submittedName>
</protein>
<dbReference type="PROSITE" id="PS00092">
    <property type="entry name" value="N6_MTASE"/>
    <property type="match status" value="1"/>
</dbReference>
<accession>A0A7V8VG45</accession>
<keyword evidence="3" id="KW-0694">RNA-binding</keyword>
<dbReference type="Pfam" id="PF22020">
    <property type="entry name" value="RlmL_1st"/>
    <property type="match status" value="1"/>
</dbReference>
<dbReference type="SMART" id="SM00981">
    <property type="entry name" value="THUMP"/>
    <property type="match status" value="1"/>
</dbReference>
<dbReference type="InterPro" id="IPR054170">
    <property type="entry name" value="RlmL_1st"/>
</dbReference>